<dbReference type="PANTHER" id="PTHR12216:SF4">
    <property type="entry name" value="UROCANATE HYDRATASE"/>
    <property type="match status" value="1"/>
</dbReference>
<dbReference type="EMBL" id="DXHX01000003">
    <property type="protein sequence ID" value="HIV73473.1"/>
    <property type="molecule type" value="Genomic_DNA"/>
</dbReference>
<dbReference type="Gene3D" id="3.40.50.10730">
    <property type="entry name" value="Urocanase like domains"/>
    <property type="match status" value="1"/>
</dbReference>
<comment type="caution">
    <text evidence="8">The sequence shown here is derived from an EMBL/GenBank/DDBJ whole genome shotgun (WGS) entry which is preliminary data.</text>
</comment>
<evidence type="ECO:0000256" key="2">
    <source>
        <dbReference type="ARBA" id="ARBA00023027"/>
    </source>
</evidence>
<protein>
    <recommendedName>
        <fullName evidence="4">Urocanate hydratase</fullName>
        <ecNumber evidence="4">4.2.1.49</ecNumber>
    </recommendedName>
</protein>
<accession>A0A9D1PJ64</accession>
<dbReference type="NCBIfam" id="NF003820">
    <property type="entry name" value="PRK05414.1"/>
    <property type="match status" value="1"/>
</dbReference>
<sequence length="544" mass="60216">MQRAFTSPIGNVLTCKNWEIEGLLRLFLNSLDPRVAENSKDFVVYGGEGKAARNEEAVHAIIQSLQTLGEDETLLIQSGKPVGKFRTFKEAPRIVNASSILVPAYSDDEHFQVLVQKNLMMYGQSTAASWAYIGVQGILQGTFETMGEIADQHFHGTLAGKIVLTSGLGGMSAAQPLSVTMHGGVCIVVEVSEEKIDKRLRSNYCDLKVQTMEEAIVLAKEAAEARKPLAIGVVGNAATSYQYALDANFIPDIVTDQTSAHDLKYGYVPSGLTVEQTKILRTKNKKHYEALVKETIMEHVEVMLQFQENGAIVFEYGNNIRQQAYQLGVQNALQIRGFTEAYLRPLYCEGRGPCRWIALSGNPDDIYTIDDMILRKFAHDERVKRWIEFVQEKIYFYGLPARTCWLNYEERKEIGVLVNEMVQTGELTGPIAFTRDHSEGSTMAAPFRETEKMLDGSDIVADWPILNAMLNTSAGASMVSIQNGGGMGIGNSVHSGMTVIADGTIEATDRLRHVLAVDPKMNMIRHADAGYKKAIDLLEKMEGE</sequence>
<evidence type="ECO:0000259" key="5">
    <source>
        <dbReference type="Pfam" id="PF01175"/>
    </source>
</evidence>
<evidence type="ECO:0000256" key="1">
    <source>
        <dbReference type="ARBA" id="ARBA00001911"/>
    </source>
</evidence>
<reference evidence="8" key="1">
    <citation type="journal article" date="2021" name="PeerJ">
        <title>Extensive microbial diversity within the chicken gut microbiome revealed by metagenomics and culture.</title>
        <authorList>
            <person name="Gilroy R."/>
            <person name="Ravi A."/>
            <person name="Getino M."/>
            <person name="Pursley I."/>
            <person name="Horton D.L."/>
            <person name="Alikhan N.F."/>
            <person name="Baker D."/>
            <person name="Gharbi K."/>
            <person name="Hall N."/>
            <person name="Watson M."/>
            <person name="Adriaenssens E.M."/>
            <person name="Foster-Nyarko E."/>
            <person name="Jarju S."/>
            <person name="Secka A."/>
            <person name="Antonio M."/>
            <person name="Oren A."/>
            <person name="Chaudhuri R.R."/>
            <person name="La Ragione R."/>
            <person name="Hildebrand F."/>
            <person name="Pallen M.J."/>
        </authorList>
    </citation>
    <scope>NUCLEOTIDE SEQUENCE</scope>
    <source>
        <strain evidence="8">CHK169-2315</strain>
    </source>
</reference>
<dbReference type="InterPro" id="IPR038364">
    <property type="entry name" value="Urocanase_central_sf"/>
</dbReference>
<evidence type="ECO:0000259" key="7">
    <source>
        <dbReference type="Pfam" id="PF17392"/>
    </source>
</evidence>
<dbReference type="PANTHER" id="PTHR12216">
    <property type="entry name" value="UROCANATE HYDRATASE"/>
    <property type="match status" value="1"/>
</dbReference>
<dbReference type="InterPro" id="IPR035400">
    <property type="entry name" value="Urocanase_N"/>
</dbReference>
<dbReference type="InterPro" id="IPR036190">
    <property type="entry name" value="Urocanase_sf"/>
</dbReference>
<dbReference type="NCBIfam" id="TIGR01228">
    <property type="entry name" value="hutU"/>
    <property type="match status" value="1"/>
</dbReference>
<dbReference type="InterPro" id="IPR035085">
    <property type="entry name" value="Urocanase_Rossmann-like"/>
</dbReference>
<feature type="domain" description="Urocanase Rossmann-like" evidence="5">
    <location>
        <begin position="134"/>
        <end position="342"/>
    </location>
</feature>
<dbReference type="PIRSF" id="PIRSF001423">
    <property type="entry name" value="Urocanate_hydrat"/>
    <property type="match status" value="1"/>
</dbReference>
<dbReference type="InterPro" id="IPR035401">
    <property type="entry name" value="Urocanase_C"/>
</dbReference>
<evidence type="ECO:0000313" key="9">
    <source>
        <dbReference type="Proteomes" id="UP000823937"/>
    </source>
</evidence>
<keyword evidence="3 8" id="KW-0456">Lyase</keyword>
<comment type="cofactor">
    <cofactor evidence="1">
        <name>NAD(+)</name>
        <dbReference type="ChEBI" id="CHEBI:57540"/>
    </cofactor>
</comment>
<evidence type="ECO:0000256" key="4">
    <source>
        <dbReference type="NCBIfam" id="TIGR01228"/>
    </source>
</evidence>
<dbReference type="Pfam" id="PF01175">
    <property type="entry name" value="Urocanase"/>
    <property type="match status" value="1"/>
</dbReference>
<keyword evidence="2" id="KW-0520">NAD</keyword>
<organism evidence="8 9">
    <name type="scientific">Candidatus Pseudogracilibacillus intestinigallinarum</name>
    <dbReference type="NCBI Taxonomy" id="2838742"/>
    <lineage>
        <taxon>Bacteria</taxon>
        <taxon>Bacillati</taxon>
        <taxon>Bacillota</taxon>
        <taxon>Bacilli</taxon>
        <taxon>Bacillales</taxon>
        <taxon>Bacillaceae</taxon>
        <taxon>Pseudogracilibacillus</taxon>
    </lineage>
</organism>
<dbReference type="EC" id="4.2.1.49" evidence="4"/>
<feature type="domain" description="Urocanase C-terminal" evidence="7">
    <location>
        <begin position="345"/>
        <end position="538"/>
    </location>
</feature>
<dbReference type="AlphaFoldDB" id="A0A9D1PJ64"/>
<dbReference type="Proteomes" id="UP000823937">
    <property type="component" value="Unassembled WGS sequence"/>
</dbReference>
<evidence type="ECO:0000256" key="3">
    <source>
        <dbReference type="ARBA" id="ARBA00023239"/>
    </source>
</evidence>
<dbReference type="Pfam" id="PF17391">
    <property type="entry name" value="Urocanase_N"/>
    <property type="match status" value="1"/>
</dbReference>
<dbReference type="InterPro" id="IPR023637">
    <property type="entry name" value="Urocanase-like"/>
</dbReference>
<gene>
    <name evidence="8" type="primary">hutU</name>
    <name evidence="8" type="ORF">H9895_00150</name>
</gene>
<evidence type="ECO:0000313" key="8">
    <source>
        <dbReference type="EMBL" id="HIV73473.1"/>
    </source>
</evidence>
<dbReference type="SUPFAM" id="SSF111326">
    <property type="entry name" value="Urocanase"/>
    <property type="match status" value="1"/>
</dbReference>
<dbReference type="GO" id="GO:0016153">
    <property type="term" value="F:urocanate hydratase activity"/>
    <property type="evidence" value="ECO:0007669"/>
    <property type="project" value="UniProtKB-UniRule"/>
</dbReference>
<feature type="domain" description="Urocanase N-terminal" evidence="6">
    <location>
        <begin position="9"/>
        <end position="130"/>
    </location>
</feature>
<dbReference type="GO" id="GO:0006548">
    <property type="term" value="P:L-histidine catabolic process"/>
    <property type="evidence" value="ECO:0007669"/>
    <property type="project" value="UniProtKB-UniRule"/>
</dbReference>
<dbReference type="Pfam" id="PF17392">
    <property type="entry name" value="Urocanase_C"/>
    <property type="match status" value="1"/>
</dbReference>
<dbReference type="Gene3D" id="3.40.1770.10">
    <property type="entry name" value="Urocanase superfamily"/>
    <property type="match status" value="1"/>
</dbReference>
<evidence type="ECO:0000259" key="6">
    <source>
        <dbReference type="Pfam" id="PF17391"/>
    </source>
</evidence>
<reference evidence="8" key="2">
    <citation type="submission" date="2021-04" db="EMBL/GenBank/DDBJ databases">
        <authorList>
            <person name="Gilroy R."/>
        </authorList>
    </citation>
    <scope>NUCLEOTIDE SEQUENCE</scope>
    <source>
        <strain evidence="8">CHK169-2315</strain>
    </source>
</reference>
<name>A0A9D1PJ64_9BACI</name>
<proteinExistence type="predicted"/>